<protein>
    <submittedName>
        <fullName evidence="2 4">Uncharacterized protein</fullName>
    </submittedName>
</protein>
<evidence type="ECO:0000256" key="1">
    <source>
        <dbReference type="SAM" id="MobiDB-lite"/>
    </source>
</evidence>
<evidence type="ECO:0000313" key="3">
    <source>
        <dbReference type="Proteomes" id="UP000504636"/>
    </source>
</evidence>
<dbReference type="EMBL" id="MU003719">
    <property type="protein sequence ID" value="KAF2803061.1"/>
    <property type="molecule type" value="Genomic_DNA"/>
</dbReference>
<proteinExistence type="predicted"/>
<feature type="compositionally biased region" description="Gly residues" evidence="1">
    <location>
        <begin position="191"/>
        <end position="200"/>
    </location>
</feature>
<organism evidence="2">
    <name type="scientific">Mytilinidion resinicola</name>
    <dbReference type="NCBI Taxonomy" id="574789"/>
    <lineage>
        <taxon>Eukaryota</taxon>
        <taxon>Fungi</taxon>
        <taxon>Dikarya</taxon>
        <taxon>Ascomycota</taxon>
        <taxon>Pezizomycotina</taxon>
        <taxon>Dothideomycetes</taxon>
        <taxon>Pleosporomycetidae</taxon>
        <taxon>Mytilinidiales</taxon>
        <taxon>Mytilinidiaceae</taxon>
        <taxon>Mytilinidion</taxon>
    </lineage>
</organism>
<evidence type="ECO:0000313" key="2">
    <source>
        <dbReference type="EMBL" id="KAF2803061.1"/>
    </source>
</evidence>
<evidence type="ECO:0000313" key="4">
    <source>
        <dbReference type="RefSeq" id="XP_033570025.1"/>
    </source>
</evidence>
<name>A0A6A6Y2M5_9PEZI</name>
<dbReference type="AlphaFoldDB" id="A0A6A6Y2M5"/>
<reference evidence="4" key="3">
    <citation type="submission" date="2025-04" db="UniProtKB">
        <authorList>
            <consortium name="RefSeq"/>
        </authorList>
    </citation>
    <scope>IDENTIFICATION</scope>
    <source>
        <strain evidence="4">CBS 304.34</strain>
    </source>
</reference>
<reference evidence="4" key="2">
    <citation type="submission" date="2020-04" db="EMBL/GenBank/DDBJ databases">
        <authorList>
            <consortium name="NCBI Genome Project"/>
        </authorList>
    </citation>
    <scope>NUCLEOTIDE SEQUENCE</scope>
    <source>
        <strain evidence="4">CBS 304.34</strain>
    </source>
</reference>
<feature type="compositionally biased region" description="Basic and acidic residues" evidence="1">
    <location>
        <begin position="201"/>
        <end position="214"/>
    </location>
</feature>
<dbReference type="RefSeq" id="XP_033570025.1">
    <property type="nucleotide sequence ID" value="XM_033721234.1"/>
</dbReference>
<sequence>MPPPQPSQPTILHSLTTPALLTRILAAQSPAPATLVICSTRPAFLAHLVHATNTPSSSRSDALTPTLHTLATSSQIKLVFCPSVASLLGWLGVYKGTKDVAGAGAGNGDEETKIISGAGAGGGRILYLVDPLALHSHTPSFSAQGLGRCFAAAVEAAARAGEELVVVECGGKKGMSLGVEEGGSEGDDADMGGGDDGGVGGREDNAEEAGRGERDEDPWEQEVPILNTTMRRLGAGSGERGWAGRTVKVRTVAERWFRFDVDGEIEVPEEERERMDEM</sequence>
<gene>
    <name evidence="2 4" type="ORF">BDZ99DRAFT_468405</name>
</gene>
<accession>A0A6A6Y2M5</accession>
<feature type="region of interest" description="Disordered" evidence="1">
    <location>
        <begin position="178"/>
        <end position="219"/>
    </location>
</feature>
<reference evidence="2 4" key="1">
    <citation type="journal article" date="2020" name="Stud. Mycol.">
        <title>101 Dothideomycetes genomes: a test case for predicting lifestyles and emergence of pathogens.</title>
        <authorList>
            <person name="Haridas S."/>
            <person name="Albert R."/>
            <person name="Binder M."/>
            <person name="Bloem J."/>
            <person name="Labutti K."/>
            <person name="Salamov A."/>
            <person name="Andreopoulos B."/>
            <person name="Baker S."/>
            <person name="Barry K."/>
            <person name="Bills G."/>
            <person name="Bluhm B."/>
            <person name="Cannon C."/>
            <person name="Castanera R."/>
            <person name="Culley D."/>
            <person name="Daum C."/>
            <person name="Ezra D."/>
            <person name="Gonzalez J."/>
            <person name="Henrissat B."/>
            <person name="Kuo A."/>
            <person name="Liang C."/>
            <person name="Lipzen A."/>
            <person name="Lutzoni F."/>
            <person name="Magnuson J."/>
            <person name="Mondo S."/>
            <person name="Nolan M."/>
            <person name="Ohm R."/>
            <person name="Pangilinan J."/>
            <person name="Park H.-J."/>
            <person name="Ramirez L."/>
            <person name="Alfaro M."/>
            <person name="Sun H."/>
            <person name="Tritt A."/>
            <person name="Yoshinaga Y."/>
            <person name="Zwiers L.-H."/>
            <person name="Turgeon B."/>
            <person name="Goodwin S."/>
            <person name="Spatafora J."/>
            <person name="Crous P."/>
            <person name="Grigoriev I."/>
        </authorList>
    </citation>
    <scope>NUCLEOTIDE SEQUENCE</scope>
    <source>
        <strain evidence="2 4">CBS 304.34</strain>
    </source>
</reference>
<keyword evidence="3" id="KW-1185">Reference proteome</keyword>
<dbReference type="Proteomes" id="UP000504636">
    <property type="component" value="Unplaced"/>
</dbReference>
<dbReference type="OrthoDB" id="5391496at2759"/>
<dbReference type="GeneID" id="54462127"/>